<name>A0A395IE26_ASPHC</name>
<organism evidence="2 3">
    <name type="scientific">Aspergillus homomorphus (strain CBS 101889)</name>
    <dbReference type="NCBI Taxonomy" id="1450537"/>
    <lineage>
        <taxon>Eukaryota</taxon>
        <taxon>Fungi</taxon>
        <taxon>Dikarya</taxon>
        <taxon>Ascomycota</taxon>
        <taxon>Pezizomycotina</taxon>
        <taxon>Eurotiomycetes</taxon>
        <taxon>Eurotiomycetidae</taxon>
        <taxon>Eurotiales</taxon>
        <taxon>Aspergillaceae</taxon>
        <taxon>Aspergillus</taxon>
        <taxon>Aspergillus subgen. Circumdati</taxon>
    </lineage>
</organism>
<dbReference type="AlphaFoldDB" id="A0A395IE26"/>
<dbReference type="OrthoDB" id="3557178at2759"/>
<protein>
    <submittedName>
        <fullName evidence="2">Uncharacterized protein</fullName>
    </submittedName>
</protein>
<dbReference type="GeneID" id="37200867"/>
<dbReference type="EMBL" id="KZ824267">
    <property type="protein sequence ID" value="RAL17413.1"/>
    <property type="molecule type" value="Genomic_DNA"/>
</dbReference>
<accession>A0A395IE26</accession>
<reference evidence="2 3" key="1">
    <citation type="submission" date="2018-02" db="EMBL/GenBank/DDBJ databases">
        <title>The genomes of Aspergillus section Nigri reveals drivers in fungal speciation.</title>
        <authorList>
            <consortium name="DOE Joint Genome Institute"/>
            <person name="Vesth T.C."/>
            <person name="Nybo J."/>
            <person name="Theobald S."/>
            <person name="Brandl J."/>
            <person name="Frisvad J.C."/>
            <person name="Nielsen K.F."/>
            <person name="Lyhne E.K."/>
            <person name="Kogle M.E."/>
            <person name="Kuo A."/>
            <person name="Riley R."/>
            <person name="Clum A."/>
            <person name="Nolan M."/>
            <person name="Lipzen A."/>
            <person name="Salamov A."/>
            <person name="Henrissat B."/>
            <person name="Wiebenga A."/>
            <person name="De vries R.P."/>
            <person name="Grigoriev I.V."/>
            <person name="Mortensen U.H."/>
            <person name="Andersen M.R."/>
            <person name="Baker S.E."/>
        </authorList>
    </citation>
    <scope>NUCLEOTIDE SEQUENCE [LARGE SCALE GENOMIC DNA]</scope>
    <source>
        <strain evidence="2 3">CBS 101889</strain>
    </source>
</reference>
<evidence type="ECO:0000256" key="1">
    <source>
        <dbReference type="SAM" id="Phobius"/>
    </source>
</evidence>
<gene>
    <name evidence="2" type="ORF">BO97DRAFT_419652</name>
</gene>
<evidence type="ECO:0000313" key="2">
    <source>
        <dbReference type="EMBL" id="RAL17413.1"/>
    </source>
</evidence>
<keyword evidence="1" id="KW-1133">Transmembrane helix</keyword>
<proteinExistence type="predicted"/>
<dbReference type="VEuPathDB" id="FungiDB:BO97DRAFT_419652"/>
<evidence type="ECO:0000313" key="3">
    <source>
        <dbReference type="Proteomes" id="UP000248961"/>
    </source>
</evidence>
<keyword evidence="3" id="KW-1185">Reference proteome</keyword>
<keyword evidence="1" id="KW-0812">Transmembrane</keyword>
<sequence length="115" mass="11553">MAISETSPYGGPSASNLFCAQAWNANTVYRELPIPSTTSSSASIVTTAALTSSPTAKSISETFATPSIAASTPSEVALAVPNAPSKAWIAGLVIGTVAGVAIIVAGVVIFVSRRQ</sequence>
<dbReference type="STRING" id="1450537.A0A395IE26"/>
<feature type="transmembrane region" description="Helical" evidence="1">
    <location>
        <begin position="87"/>
        <end position="111"/>
    </location>
</feature>
<dbReference type="Proteomes" id="UP000248961">
    <property type="component" value="Unassembled WGS sequence"/>
</dbReference>
<dbReference type="RefSeq" id="XP_025556567.1">
    <property type="nucleotide sequence ID" value="XM_025696578.1"/>
</dbReference>
<keyword evidence="1" id="KW-0472">Membrane</keyword>